<keyword evidence="2" id="KW-1185">Reference proteome</keyword>
<dbReference type="PROSITE" id="PS51257">
    <property type="entry name" value="PROKAR_LIPOPROTEIN"/>
    <property type="match status" value="1"/>
</dbReference>
<sequence>MNKIIVPLAAVLLAALLGGCEGQARKNAAPTSARQLAEPSAQQAAANAAEAAEMENAAANEQAVTGQSGSCEEPPQTLALAGISYAFAKLDPAEEPVMKLGYAACDQGRFMPGDDGPGTLVINGTAPSEGKRKAVIFNGPWGRALYETSGAANGAANGASADPHADSAAVANKDVRLVYMTFPIPVREVSSPLFGSRDQERIAALLHELGEAERVNGAGLASPLNGRSTALNIELNDGRLLQVRPAWTCRTGKDDDGDTTTSCTPVDDRIWISGPDGGAYFAKSEWLYRFVGKAYLDWMPNVQPYEAPDALPAGAPFAVRGHGSRTDRANVALMKGDKTVLNLQAAVNEGEWLVEGTTPDDLPAGDYEWKIDTGTTTYGVGVRVSK</sequence>
<dbReference type="KEGG" id="plyc:GXP70_03135"/>
<evidence type="ECO:0008006" key="3">
    <source>
        <dbReference type="Google" id="ProtNLM"/>
    </source>
</evidence>
<evidence type="ECO:0000313" key="2">
    <source>
        <dbReference type="Proteomes" id="UP000476064"/>
    </source>
</evidence>
<protein>
    <recommendedName>
        <fullName evidence="3">Lipoprotein</fullName>
    </recommendedName>
</protein>
<dbReference type="Proteomes" id="UP000476064">
    <property type="component" value="Chromosome"/>
</dbReference>
<dbReference type="EMBL" id="CP048209">
    <property type="protein sequence ID" value="QHT59055.1"/>
    <property type="molecule type" value="Genomic_DNA"/>
</dbReference>
<dbReference type="AlphaFoldDB" id="A0A6C0G2X6"/>
<organism evidence="1 2">
    <name type="scientific">Paenibacillus lycopersici</name>
    <dbReference type="NCBI Taxonomy" id="2704462"/>
    <lineage>
        <taxon>Bacteria</taxon>
        <taxon>Bacillati</taxon>
        <taxon>Bacillota</taxon>
        <taxon>Bacilli</taxon>
        <taxon>Bacillales</taxon>
        <taxon>Paenibacillaceae</taxon>
        <taxon>Paenibacillus</taxon>
    </lineage>
</organism>
<accession>A0A6C0G2X6</accession>
<evidence type="ECO:0000313" key="1">
    <source>
        <dbReference type="EMBL" id="QHT59055.1"/>
    </source>
</evidence>
<proteinExistence type="predicted"/>
<gene>
    <name evidence="1" type="ORF">GXP70_03135</name>
</gene>
<name>A0A6C0G2X6_9BACL</name>
<dbReference type="RefSeq" id="WP_162355123.1">
    <property type="nucleotide sequence ID" value="NZ_CP048209.1"/>
</dbReference>
<reference evidence="1 2" key="1">
    <citation type="submission" date="2020-01" db="EMBL/GenBank/DDBJ databases">
        <title>Paenibacillus sp. nov., isolated from tomato rhizosphere.</title>
        <authorList>
            <person name="Weon H.-Y."/>
            <person name="Lee S.A."/>
        </authorList>
    </citation>
    <scope>NUCLEOTIDE SEQUENCE [LARGE SCALE GENOMIC DNA]</scope>
    <source>
        <strain evidence="1 2">12200R-189</strain>
    </source>
</reference>